<keyword evidence="7" id="KW-1185">Reference proteome</keyword>
<sequence length="328" mass="35385">MEVSILPLQRTLDVRTGDNLLEALRNHQIPVSYSCMAGRCGTCRCRIVSGNVLVTGAADTNLPATNGQSVLACQATLVEDCVIEIPEVDEIVVHPSKIIKTTVAGIEDLTHDIKRVRLALSKPLEFSPGQYASLQFTPQHIRPYSMAVTANGDEVEFHIRVVPGGRVTSYVATQLKPGDAVRLSGPLGTAYLRRKTSDPVICIAGGTGLAPILSILRGMADQGMANPVHVYFGVRSPQDIYGVAWLDELKERLPNLTAHVVVTSSNEPGPYRTGVVTEAVQRDWDSLKGWRAYVAGAPVMVDAASILLRQKGIEAEHVYADAFYASGV</sequence>
<dbReference type="Pfam" id="PF00175">
    <property type="entry name" value="NAD_binding_1"/>
    <property type="match status" value="1"/>
</dbReference>
<comment type="cofactor">
    <cofactor evidence="3">
        <name>[2Fe-2S] cluster</name>
        <dbReference type="ChEBI" id="CHEBI:190135"/>
    </cofactor>
</comment>
<comment type="cofactor">
    <cofactor evidence="1">
        <name>FAD</name>
        <dbReference type="ChEBI" id="CHEBI:57692"/>
    </cofactor>
</comment>
<evidence type="ECO:0000259" key="4">
    <source>
        <dbReference type="PROSITE" id="PS51085"/>
    </source>
</evidence>
<proteinExistence type="predicted"/>
<accession>A0A370N2D1</accession>
<dbReference type="Pfam" id="PF00111">
    <property type="entry name" value="Fer2"/>
    <property type="match status" value="1"/>
</dbReference>
<dbReference type="InterPro" id="IPR001041">
    <property type="entry name" value="2Fe-2S_ferredoxin-type"/>
</dbReference>
<organism evidence="6 7">
    <name type="scientific">Paraburkholderia lacunae</name>
    <dbReference type="NCBI Taxonomy" id="2211104"/>
    <lineage>
        <taxon>Bacteria</taxon>
        <taxon>Pseudomonadati</taxon>
        <taxon>Pseudomonadota</taxon>
        <taxon>Betaproteobacteria</taxon>
        <taxon>Burkholderiales</taxon>
        <taxon>Burkholderiaceae</taxon>
        <taxon>Paraburkholderia</taxon>
    </lineage>
</organism>
<evidence type="ECO:0000256" key="2">
    <source>
        <dbReference type="ARBA" id="ARBA00022714"/>
    </source>
</evidence>
<dbReference type="PANTHER" id="PTHR47354">
    <property type="entry name" value="NADH OXIDOREDUCTASE HCR"/>
    <property type="match status" value="1"/>
</dbReference>
<evidence type="ECO:0000313" key="7">
    <source>
        <dbReference type="Proteomes" id="UP000254875"/>
    </source>
</evidence>
<dbReference type="InterPro" id="IPR050415">
    <property type="entry name" value="MRET"/>
</dbReference>
<keyword evidence="2" id="KW-0001">2Fe-2S</keyword>
<dbReference type="Gene3D" id="2.40.30.10">
    <property type="entry name" value="Translation factors"/>
    <property type="match status" value="1"/>
</dbReference>
<dbReference type="SUPFAM" id="SSF63380">
    <property type="entry name" value="Riboflavin synthase domain-like"/>
    <property type="match status" value="1"/>
</dbReference>
<dbReference type="InterPro" id="IPR036010">
    <property type="entry name" value="2Fe-2S_ferredoxin-like_sf"/>
</dbReference>
<dbReference type="InterPro" id="IPR006058">
    <property type="entry name" value="2Fe2S_fd_BS"/>
</dbReference>
<comment type="caution">
    <text evidence="6">The sequence shown here is derived from an EMBL/GenBank/DDBJ whole genome shotgun (WGS) entry which is preliminary data.</text>
</comment>
<feature type="domain" description="FAD-binding FR-type" evidence="5">
    <location>
        <begin position="96"/>
        <end position="193"/>
    </location>
</feature>
<keyword evidence="2" id="KW-0408">Iron</keyword>
<dbReference type="SUPFAM" id="SSF54292">
    <property type="entry name" value="2Fe-2S ferredoxin-like"/>
    <property type="match status" value="1"/>
</dbReference>
<dbReference type="CDD" id="cd00207">
    <property type="entry name" value="fer2"/>
    <property type="match status" value="1"/>
</dbReference>
<dbReference type="RefSeq" id="WP_115105541.1">
    <property type="nucleotide sequence ID" value="NZ_QHKS01000021.1"/>
</dbReference>
<dbReference type="InterPro" id="IPR017927">
    <property type="entry name" value="FAD-bd_FR_type"/>
</dbReference>
<dbReference type="PRINTS" id="PR00410">
    <property type="entry name" value="PHEHYDRXLASE"/>
</dbReference>
<dbReference type="EMBL" id="QHKS01000021">
    <property type="protein sequence ID" value="RDJ99607.1"/>
    <property type="molecule type" value="Genomic_DNA"/>
</dbReference>
<dbReference type="PANTHER" id="PTHR47354:SF5">
    <property type="entry name" value="PROTEIN RFBI"/>
    <property type="match status" value="1"/>
</dbReference>
<dbReference type="PROSITE" id="PS00197">
    <property type="entry name" value="2FE2S_FER_1"/>
    <property type="match status" value="1"/>
</dbReference>
<evidence type="ECO:0000256" key="1">
    <source>
        <dbReference type="ARBA" id="ARBA00001974"/>
    </source>
</evidence>
<dbReference type="GO" id="GO:0051537">
    <property type="term" value="F:2 iron, 2 sulfur cluster binding"/>
    <property type="evidence" value="ECO:0007669"/>
    <property type="project" value="UniProtKB-KW"/>
</dbReference>
<gene>
    <name evidence="6" type="ORF">DLM46_27205</name>
</gene>
<dbReference type="InterPro" id="IPR008333">
    <property type="entry name" value="Cbr1-like_FAD-bd_dom"/>
</dbReference>
<dbReference type="InterPro" id="IPR012675">
    <property type="entry name" value="Beta-grasp_dom_sf"/>
</dbReference>
<dbReference type="Gene3D" id="3.40.50.80">
    <property type="entry name" value="Nucleotide-binding domain of ferredoxin-NADP reductase (FNR) module"/>
    <property type="match status" value="1"/>
</dbReference>
<dbReference type="InterPro" id="IPR017938">
    <property type="entry name" value="Riboflavin_synthase-like_b-brl"/>
</dbReference>
<dbReference type="PRINTS" id="PR00371">
    <property type="entry name" value="FPNCR"/>
</dbReference>
<keyword evidence="6" id="KW-0223">Dioxygenase</keyword>
<dbReference type="InterPro" id="IPR001709">
    <property type="entry name" value="Flavoprot_Pyr_Nucl_cyt_Rdtase"/>
</dbReference>
<reference evidence="7" key="1">
    <citation type="submission" date="2018-05" db="EMBL/GenBank/DDBJ databases">
        <authorList>
            <person name="Feng T."/>
        </authorList>
    </citation>
    <scope>NUCLEOTIDE SEQUENCE [LARGE SCALE GENOMIC DNA]</scope>
    <source>
        <strain evidence="7">S27</strain>
    </source>
</reference>
<evidence type="ECO:0000259" key="5">
    <source>
        <dbReference type="PROSITE" id="PS51384"/>
    </source>
</evidence>
<dbReference type="Proteomes" id="UP000254875">
    <property type="component" value="Unassembled WGS sequence"/>
</dbReference>
<dbReference type="InterPro" id="IPR001433">
    <property type="entry name" value="OxRdtase_FAD/NAD-bd"/>
</dbReference>
<dbReference type="CDD" id="cd06187">
    <property type="entry name" value="O2ase_reductase_like"/>
    <property type="match status" value="1"/>
</dbReference>
<dbReference type="PROSITE" id="PS51384">
    <property type="entry name" value="FAD_FR"/>
    <property type="match status" value="1"/>
</dbReference>
<protein>
    <submittedName>
        <fullName evidence="6">Naphthalene 1,2-dioxygenase</fullName>
    </submittedName>
</protein>
<dbReference type="Gene3D" id="3.10.20.30">
    <property type="match status" value="1"/>
</dbReference>
<dbReference type="OrthoDB" id="9806195at2"/>
<dbReference type="InterPro" id="IPR039261">
    <property type="entry name" value="FNR_nucleotide-bd"/>
</dbReference>
<dbReference type="AlphaFoldDB" id="A0A370N2D1"/>
<evidence type="ECO:0000313" key="6">
    <source>
        <dbReference type="EMBL" id="RDJ99607.1"/>
    </source>
</evidence>
<dbReference type="GO" id="GO:0051213">
    <property type="term" value="F:dioxygenase activity"/>
    <property type="evidence" value="ECO:0007669"/>
    <property type="project" value="UniProtKB-KW"/>
</dbReference>
<feature type="domain" description="2Fe-2S ferredoxin-type" evidence="4">
    <location>
        <begin position="1"/>
        <end position="89"/>
    </location>
</feature>
<evidence type="ECO:0000256" key="3">
    <source>
        <dbReference type="ARBA" id="ARBA00034078"/>
    </source>
</evidence>
<keyword evidence="2" id="KW-0411">Iron-sulfur</keyword>
<keyword evidence="6" id="KW-0560">Oxidoreductase</keyword>
<dbReference type="PROSITE" id="PS51085">
    <property type="entry name" value="2FE2S_FER_2"/>
    <property type="match status" value="1"/>
</dbReference>
<dbReference type="Pfam" id="PF00970">
    <property type="entry name" value="FAD_binding_6"/>
    <property type="match status" value="1"/>
</dbReference>
<keyword evidence="2" id="KW-0479">Metal-binding</keyword>
<name>A0A370N2D1_9BURK</name>
<dbReference type="SUPFAM" id="SSF52343">
    <property type="entry name" value="Ferredoxin reductase-like, C-terminal NADP-linked domain"/>
    <property type="match status" value="1"/>
</dbReference>